<dbReference type="PANTHER" id="PTHR34386">
    <property type="entry name" value="GLUTAREDOXIN"/>
    <property type="match status" value="1"/>
</dbReference>
<dbReference type="InterPro" id="IPR002109">
    <property type="entry name" value="Glutaredoxin"/>
</dbReference>
<organism evidence="2 3">
    <name type="scientific">candidate division WOR-1 bacterium RIFCSPHIGHO2_01_FULL_53_15</name>
    <dbReference type="NCBI Taxonomy" id="1802564"/>
    <lineage>
        <taxon>Bacteria</taxon>
        <taxon>Bacillati</taxon>
        <taxon>Saganbacteria</taxon>
    </lineage>
</organism>
<dbReference type="CDD" id="cd02976">
    <property type="entry name" value="NrdH"/>
    <property type="match status" value="1"/>
</dbReference>
<dbReference type="Proteomes" id="UP000178724">
    <property type="component" value="Unassembled WGS sequence"/>
</dbReference>
<reference evidence="2 3" key="1">
    <citation type="journal article" date="2016" name="Nat. Commun.">
        <title>Thousands of microbial genomes shed light on interconnected biogeochemical processes in an aquifer system.</title>
        <authorList>
            <person name="Anantharaman K."/>
            <person name="Brown C.T."/>
            <person name="Hug L.A."/>
            <person name="Sharon I."/>
            <person name="Castelle C.J."/>
            <person name="Probst A.J."/>
            <person name="Thomas B.C."/>
            <person name="Singh A."/>
            <person name="Wilkins M.J."/>
            <person name="Karaoz U."/>
            <person name="Brodie E.L."/>
            <person name="Williams K.H."/>
            <person name="Hubbard S.S."/>
            <person name="Banfield J.F."/>
        </authorList>
    </citation>
    <scope>NUCLEOTIDE SEQUENCE [LARGE SCALE GENOMIC DNA]</scope>
</reference>
<dbReference type="Gene3D" id="3.40.30.10">
    <property type="entry name" value="Glutaredoxin"/>
    <property type="match status" value="1"/>
</dbReference>
<dbReference type="SUPFAM" id="SSF52833">
    <property type="entry name" value="Thioredoxin-like"/>
    <property type="match status" value="1"/>
</dbReference>
<dbReference type="PANTHER" id="PTHR34386:SF1">
    <property type="entry name" value="GLUTAREDOXIN-LIKE PROTEIN NRDH"/>
    <property type="match status" value="1"/>
</dbReference>
<dbReference type="GO" id="GO:0045454">
    <property type="term" value="P:cell redox homeostasis"/>
    <property type="evidence" value="ECO:0007669"/>
    <property type="project" value="TreeGrafter"/>
</dbReference>
<dbReference type="GO" id="GO:0009055">
    <property type="term" value="F:electron transfer activity"/>
    <property type="evidence" value="ECO:0007669"/>
    <property type="project" value="TreeGrafter"/>
</dbReference>
<accession>A0A1F4PZE7</accession>
<comment type="caution">
    <text evidence="2">The sequence shown here is derived from an EMBL/GenBank/DDBJ whole genome shotgun (WGS) entry which is preliminary data.</text>
</comment>
<gene>
    <name evidence="2" type="ORF">A2625_02500</name>
</gene>
<dbReference type="EMBL" id="METM01000029">
    <property type="protein sequence ID" value="OGB89173.1"/>
    <property type="molecule type" value="Genomic_DNA"/>
</dbReference>
<dbReference type="InterPro" id="IPR051548">
    <property type="entry name" value="Grx-like_ET"/>
</dbReference>
<protein>
    <submittedName>
        <fullName evidence="2">NrdH-redoxin</fullName>
    </submittedName>
</protein>
<evidence type="ECO:0000259" key="1">
    <source>
        <dbReference type="Pfam" id="PF00462"/>
    </source>
</evidence>
<evidence type="ECO:0000313" key="2">
    <source>
        <dbReference type="EMBL" id="OGB89173.1"/>
    </source>
</evidence>
<name>A0A1F4PZE7_UNCSA</name>
<proteinExistence type="predicted"/>
<dbReference type="InterPro" id="IPR036249">
    <property type="entry name" value="Thioredoxin-like_sf"/>
</dbReference>
<feature type="domain" description="Glutaredoxin" evidence="1">
    <location>
        <begin position="15"/>
        <end position="78"/>
    </location>
</feature>
<sequence length="94" mass="10874">MIEKKHVDGKNKGEILIYALSTCGWCRKAKNILKQLGIAYDYIDVDLLSDEKSTKIENEEVKKWNPACTYPTIVINNQRSINKFNEDKIRELGQ</sequence>
<dbReference type="Pfam" id="PF00462">
    <property type="entry name" value="Glutaredoxin"/>
    <property type="match status" value="1"/>
</dbReference>
<evidence type="ECO:0000313" key="3">
    <source>
        <dbReference type="Proteomes" id="UP000178724"/>
    </source>
</evidence>
<dbReference type="AlphaFoldDB" id="A0A1F4PZE7"/>
<dbReference type="PROSITE" id="PS51354">
    <property type="entry name" value="GLUTAREDOXIN_2"/>
    <property type="match status" value="1"/>
</dbReference>